<comment type="catalytic activity">
    <reaction evidence="3">
        <text>[protein]-L-glutamate 5-O-methyl ester + H2O = L-glutamyl-[protein] + methanol + H(+)</text>
        <dbReference type="Rhea" id="RHEA:23236"/>
        <dbReference type="Rhea" id="RHEA-COMP:10208"/>
        <dbReference type="Rhea" id="RHEA-COMP:10311"/>
        <dbReference type="ChEBI" id="CHEBI:15377"/>
        <dbReference type="ChEBI" id="CHEBI:15378"/>
        <dbReference type="ChEBI" id="CHEBI:17790"/>
        <dbReference type="ChEBI" id="CHEBI:29973"/>
        <dbReference type="ChEBI" id="CHEBI:82795"/>
        <dbReference type="EC" id="3.1.1.61"/>
    </reaction>
</comment>
<dbReference type="Pfam" id="PF01339">
    <property type="entry name" value="CheB_methylest"/>
    <property type="match status" value="1"/>
</dbReference>
<evidence type="ECO:0000256" key="2">
    <source>
        <dbReference type="ARBA" id="ARBA00039140"/>
    </source>
</evidence>
<organism evidence="6 7">
    <name type="scientific">Rhizobium grahamii CCGE 502</name>
    <dbReference type="NCBI Taxonomy" id="990285"/>
    <lineage>
        <taxon>Bacteria</taxon>
        <taxon>Pseudomonadati</taxon>
        <taxon>Pseudomonadota</taxon>
        <taxon>Alphaproteobacteria</taxon>
        <taxon>Hyphomicrobiales</taxon>
        <taxon>Rhizobiaceae</taxon>
        <taxon>Rhizobium/Agrobacterium group</taxon>
        <taxon>Rhizobium</taxon>
    </lineage>
</organism>
<dbReference type="EC" id="3.1.1.61" evidence="2"/>
<dbReference type="CDD" id="cd16433">
    <property type="entry name" value="CheB"/>
    <property type="match status" value="1"/>
</dbReference>
<evidence type="ECO:0000256" key="3">
    <source>
        <dbReference type="ARBA" id="ARBA00048267"/>
    </source>
</evidence>
<dbReference type="PANTHER" id="PTHR42872">
    <property type="entry name" value="PROTEIN-GLUTAMATE METHYLESTERASE/PROTEIN-GLUTAMINE GLUTAMINASE"/>
    <property type="match status" value="1"/>
</dbReference>
<keyword evidence="4" id="KW-0145">Chemotaxis</keyword>
<feature type="domain" description="CheB-type methylesterase" evidence="5">
    <location>
        <begin position="11"/>
        <end position="190"/>
    </location>
</feature>
<sequence>MAMSIERHGAVVIGASAGALDALSVILPGLPTGFRLPVFVVVHVPPDKRSVLAELFQAKCELEVCEAEDKEPIKAGTVFFGPPGYHLLVESPQSLSLSTDDPIMFSRPSIDVLFETAAQVYGSGLIAIVLTGANQDGAAGLKAVVEAGGTAVVQNPHDAFAKAMPEAAIGACPDAKIMSLVAITEYLKKV</sequence>
<dbReference type="EMBL" id="AEYE02000021">
    <property type="protein sequence ID" value="EPE96806.1"/>
    <property type="molecule type" value="Genomic_DNA"/>
</dbReference>
<dbReference type="Proteomes" id="UP000014411">
    <property type="component" value="Unassembled WGS sequence"/>
</dbReference>
<feature type="active site" evidence="4">
    <location>
        <position position="43"/>
    </location>
</feature>
<dbReference type="GO" id="GO:0000156">
    <property type="term" value="F:phosphorelay response regulator activity"/>
    <property type="evidence" value="ECO:0007669"/>
    <property type="project" value="InterPro"/>
</dbReference>
<proteinExistence type="predicted"/>
<dbReference type="PANTHER" id="PTHR42872:SF6">
    <property type="entry name" value="PROTEIN-GLUTAMATE METHYLESTERASE_PROTEIN-GLUTAMINE GLUTAMINASE"/>
    <property type="match status" value="1"/>
</dbReference>
<evidence type="ECO:0000259" key="5">
    <source>
        <dbReference type="PROSITE" id="PS50122"/>
    </source>
</evidence>
<reference evidence="6 7" key="1">
    <citation type="journal article" date="2012" name="J. Bacteriol.">
        <title>Genome sequence of Rhizobium grahamii CCGE502, a broad-host-range symbiont with low nodulation competitiveness in Phaseolus vulgaris.</title>
        <authorList>
            <person name="Althabegoiti M.J."/>
            <person name="Lozano L."/>
            <person name="Torres-Tejerizo G."/>
            <person name="Ormeno-Orrillo E."/>
            <person name="Rogel M.A."/>
            <person name="Gonzalez V."/>
            <person name="Martinez-Romero E."/>
        </authorList>
    </citation>
    <scope>NUCLEOTIDE SEQUENCE [LARGE SCALE GENOMIC DNA]</scope>
    <source>
        <strain evidence="6 7">CCGE 502</strain>
    </source>
</reference>
<dbReference type="Gene3D" id="3.40.50.180">
    <property type="entry name" value="Methylesterase CheB, C-terminal domain"/>
    <property type="match status" value="1"/>
</dbReference>
<dbReference type="GO" id="GO:0008984">
    <property type="term" value="F:protein-glutamate methylesterase activity"/>
    <property type="evidence" value="ECO:0007669"/>
    <property type="project" value="UniProtKB-EC"/>
</dbReference>
<evidence type="ECO:0000256" key="4">
    <source>
        <dbReference type="PROSITE-ProRule" id="PRU00050"/>
    </source>
</evidence>
<dbReference type="PROSITE" id="PS50122">
    <property type="entry name" value="CHEB"/>
    <property type="match status" value="1"/>
</dbReference>
<dbReference type="HOGENOM" id="CLU_000445_51_2_5"/>
<dbReference type="GO" id="GO:0006935">
    <property type="term" value="P:chemotaxis"/>
    <property type="evidence" value="ECO:0007669"/>
    <property type="project" value="UniProtKB-UniRule"/>
</dbReference>
<dbReference type="AlphaFoldDB" id="S3HUE1"/>
<feature type="active site" evidence="4">
    <location>
        <position position="136"/>
    </location>
</feature>
<evidence type="ECO:0000313" key="6">
    <source>
        <dbReference type="EMBL" id="EPE96806.1"/>
    </source>
</evidence>
<evidence type="ECO:0000313" key="7">
    <source>
        <dbReference type="Proteomes" id="UP000014411"/>
    </source>
</evidence>
<gene>
    <name evidence="6" type="ORF">RGCCGE502_17770</name>
</gene>
<dbReference type="GO" id="GO:0005737">
    <property type="term" value="C:cytoplasm"/>
    <property type="evidence" value="ECO:0007669"/>
    <property type="project" value="InterPro"/>
</dbReference>
<keyword evidence="1 4" id="KW-0378">Hydrolase</keyword>
<accession>S3HUE1</accession>
<evidence type="ECO:0000256" key="1">
    <source>
        <dbReference type="ARBA" id="ARBA00022801"/>
    </source>
</evidence>
<name>S3HUE1_9HYPH</name>
<protein>
    <recommendedName>
        <fullName evidence="2">protein-glutamate methylesterase</fullName>
        <ecNumber evidence="2">3.1.1.61</ecNumber>
    </recommendedName>
</protein>
<comment type="caution">
    <text evidence="6">The sequence shown here is derived from an EMBL/GenBank/DDBJ whole genome shotgun (WGS) entry which is preliminary data.</text>
</comment>
<keyword evidence="7" id="KW-1185">Reference proteome</keyword>
<dbReference type="STRING" id="990285.RGCCGE502_17770"/>
<dbReference type="InterPro" id="IPR035909">
    <property type="entry name" value="CheB_C"/>
</dbReference>
<dbReference type="SUPFAM" id="SSF52738">
    <property type="entry name" value="Methylesterase CheB, C-terminal domain"/>
    <property type="match status" value="1"/>
</dbReference>
<feature type="active site" evidence="4">
    <location>
        <position position="16"/>
    </location>
</feature>
<dbReference type="eggNOG" id="COG2201">
    <property type="taxonomic scope" value="Bacteria"/>
</dbReference>
<dbReference type="InterPro" id="IPR000673">
    <property type="entry name" value="Sig_transdc_resp-reg_Me-estase"/>
</dbReference>